<dbReference type="AlphaFoldDB" id="A0A517M1W9"/>
<dbReference type="KEGG" id="ruv:EC9_30700"/>
<evidence type="ECO:0008006" key="4">
    <source>
        <dbReference type="Google" id="ProtNLM"/>
    </source>
</evidence>
<reference evidence="2 3" key="1">
    <citation type="submission" date="2019-02" db="EMBL/GenBank/DDBJ databases">
        <title>Deep-cultivation of Planctomycetes and their phenomic and genomic characterization uncovers novel biology.</title>
        <authorList>
            <person name="Wiegand S."/>
            <person name="Jogler M."/>
            <person name="Boedeker C."/>
            <person name="Pinto D."/>
            <person name="Vollmers J."/>
            <person name="Rivas-Marin E."/>
            <person name="Kohn T."/>
            <person name="Peeters S.H."/>
            <person name="Heuer A."/>
            <person name="Rast P."/>
            <person name="Oberbeckmann S."/>
            <person name="Bunk B."/>
            <person name="Jeske O."/>
            <person name="Meyerdierks A."/>
            <person name="Storesund J.E."/>
            <person name="Kallscheuer N."/>
            <person name="Luecker S."/>
            <person name="Lage O.M."/>
            <person name="Pohl T."/>
            <person name="Merkel B.J."/>
            <person name="Hornburger P."/>
            <person name="Mueller R.-W."/>
            <person name="Bruemmer F."/>
            <person name="Labrenz M."/>
            <person name="Spormann A.M."/>
            <person name="Op den Camp H."/>
            <person name="Overmann J."/>
            <person name="Amann R."/>
            <person name="Jetten M.S.M."/>
            <person name="Mascher T."/>
            <person name="Medema M.H."/>
            <person name="Devos D.P."/>
            <person name="Kaster A.-K."/>
            <person name="Ovreas L."/>
            <person name="Rohde M."/>
            <person name="Galperin M.Y."/>
            <person name="Jogler C."/>
        </authorList>
    </citation>
    <scope>NUCLEOTIDE SEQUENCE [LARGE SCALE GENOMIC DNA]</scope>
    <source>
        <strain evidence="2 3">EC9</strain>
    </source>
</reference>
<feature type="chain" id="PRO_5022227272" description="PEP-CTERM protein-sorting domain-containing protein" evidence="1">
    <location>
        <begin position="22"/>
        <end position="248"/>
    </location>
</feature>
<dbReference type="Proteomes" id="UP000319557">
    <property type="component" value="Chromosome"/>
</dbReference>
<keyword evidence="1" id="KW-0732">Signal</keyword>
<proteinExistence type="predicted"/>
<dbReference type="OrthoDB" id="9823534at2"/>
<evidence type="ECO:0000313" key="2">
    <source>
        <dbReference type="EMBL" id="QDS88875.1"/>
    </source>
</evidence>
<gene>
    <name evidence="2" type="ORF">EC9_30700</name>
</gene>
<dbReference type="EMBL" id="CP036261">
    <property type="protein sequence ID" value="QDS88875.1"/>
    <property type="molecule type" value="Genomic_DNA"/>
</dbReference>
<accession>A0A517M1W9</accession>
<name>A0A517M1W9_9BACT</name>
<feature type="signal peptide" evidence="1">
    <location>
        <begin position="1"/>
        <end position="21"/>
    </location>
</feature>
<organism evidence="2 3">
    <name type="scientific">Rosistilla ulvae</name>
    <dbReference type="NCBI Taxonomy" id="1930277"/>
    <lineage>
        <taxon>Bacteria</taxon>
        <taxon>Pseudomonadati</taxon>
        <taxon>Planctomycetota</taxon>
        <taxon>Planctomycetia</taxon>
        <taxon>Pirellulales</taxon>
        <taxon>Pirellulaceae</taxon>
        <taxon>Rosistilla</taxon>
    </lineage>
</organism>
<dbReference type="RefSeq" id="WP_145346393.1">
    <property type="nucleotide sequence ID" value="NZ_CP036261.1"/>
</dbReference>
<sequence length="248" mass="25489" precursor="true">MRLSIIIAALVCVLSQQQAEAVLTLQFQGNGLNTTIVDGSADDTNVNVGAITVDLTSLAGWQSGASFVVNANTLGADAGSGQLNVQADYDFTGGNVPATPIRVSTSELFTVAGAPIDFFRHSISTTGDGTLTDSSGYFSTSFPDPGPLNPFDFSSGSTYNHSLVLAPPSVLSPFAATQETVGGLGDFGTRLRVANTFTVSLTAGQIGSVQSSTIVNPEPVSLLLSSFGASAFGLGYLRRRKSKAAPKA</sequence>
<evidence type="ECO:0000313" key="3">
    <source>
        <dbReference type="Proteomes" id="UP000319557"/>
    </source>
</evidence>
<keyword evidence="3" id="KW-1185">Reference proteome</keyword>
<evidence type="ECO:0000256" key="1">
    <source>
        <dbReference type="SAM" id="SignalP"/>
    </source>
</evidence>
<protein>
    <recommendedName>
        <fullName evidence="4">PEP-CTERM protein-sorting domain-containing protein</fullName>
    </recommendedName>
</protein>